<reference evidence="4" key="1">
    <citation type="journal article" date="2020" name="Stud. Mycol.">
        <title>101 Dothideomycetes genomes: a test case for predicting lifestyles and emergence of pathogens.</title>
        <authorList>
            <person name="Haridas S."/>
            <person name="Albert R."/>
            <person name="Binder M."/>
            <person name="Bloem J."/>
            <person name="Labutti K."/>
            <person name="Salamov A."/>
            <person name="Andreopoulos B."/>
            <person name="Baker S."/>
            <person name="Barry K."/>
            <person name="Bills G."/>
            <person name="Bluhm B."/>
            <person name="Cannon C."/>
            <person name="Castanera R."/>
            <person name="Culley D."/>
            <person name="Daum C."/>
            <person name="Ezra D."/>
            <person name="Gonzalez J."/>
            <person name="Henrissat B."/>
            <person name="Kuo A."/>
            <person name="Liang C."/>
            <person name="Lipzen A."/>
            <person name="Lutzoni F."/>
            <person name="Magnuson J."/>
            <person name="Mondo S."/>
            <person name="Nolan M."/>
            <person name="Ohm R."/>
            <person name="Pangilinan J."/>
            <person name="Park H.-J."/>
            <person name="Ramirez L."/>
            <person name="Alfaro M."/>
            <person name="Sun H."/>
            <person name="Tritt A."/>
            <person name="Yoshinaga Y."/>
            <person name="Zwiers L.-H."/>
            <person name="Turgeon B."/>
            <person name="Goodwin S."/>
            <person name="Spatafora J."/>
            <person name="Crous P."/>
            <person name="Grigoriev I."/>
        </authorList>
    </citation>
    <scope>NUCLEOTIDE SEQUENCE</scope>
    <source>
        <strain evidence="4">CBS 121167</strain>
    </source>
</reference>
<dbReference type="PANTHER" id="PTHR24123">
    <property type="entry name" value="ANKYRIN REPEAT-CONTAINING"/>
    <property type="match status" value="1"/>
</dbReference>
<feature type="repeat" description="ANK" evidence="3">
    <location>
        <begin position="22"/>
        <end position="54"/>
    </location>
</feature>
<dbReference type="GeneID" id="54302951"/>
<dbReference type="Pfam" id="PF00023">
    <property type="entry name" value="Ank"/>
    <property type="match status" value="1"/>
</dbReference>
<keyword evidence="1" id="KW-0677">Repeat</keyword>
<dbReference type="PANTHER" id="PTHR24123:SF33">
    <property type="entry name" value="PROTEIN HOS4"/>
    <property type="match status" value="1"/>
</dbReference>
<name>A0A6A6AVI5_9PEZI</name>
<dbReference type="InterPro" id="IPR036770">
    <property type="entry name" value="Ankyrin_rpt-contain_sf"/>
</dbReference>
<accession>A0A6A6AVI5</accession>
<dbReference type="SUPFAM" id="SSF48403">
    <property type="entry name" value="Ankyrin repeat"/>
    <property type="match status" value="1"/>
</dbReference>
<dbReference type="PROSITE" id="PS50088">
    <property type="entry name" value="ANK_REPEAT"/>
    <property type="match status" value="1"/>
</dbReference>
<gene>
    <name evidence="4" type="ORF">K452DRAFT_345146</name>
</gene>
<dbReference type="Gene3D" id="1.25.40.20">
    <property type="entry name" value="Ankyrin repeat-containing domain"/>
    <property type="match status" value="1"/>
</dbReference>
<dbReference type="AlphaFoldDB" id="A0A6A6AVI5"/>
<evidence type="ECO:0000256" key="1">
    <source>
        <dbReference type="ARBA" id="ARBA00022737"/>
    </source>
</evidence>
<evidence type="ECO:0000313" key="4">
    <source>
        <dbReference type="EMBL" id="KAF2136042.1"/>
    </source>
</evidence>
<feature type="non-terminal residue" evidence="4">
    <location>
        <position position="132"/>
    </location>
</feature>
<evidence type="ECO:0000256" key="2">
    <source>
        <dbReference type="ARBA" id="ARBA00023043"/>
    </source>
</evidence>
<dbReference type="EMBL" id="ML995537">
    <property type="protein sequence ID" value="KAF2136042.1"/>
    <property type="molecule type" value="Genomic_DNA"/>
</dbReference>
<dbReference type="InterPro" id="IPR051165">
    <property type="entry name" value="Multifunctional_ANK_Repeat"/>
</dbReference>
<keyword evidence="5" id="KW-1185">Reference proteome</keyword>
<proteinExistence type="predicted"/>
<sequence>MQNIAEQMIKSGVDVNVQGNYRDISALEAGSAAGHESIVKLLLSKGADPNIHGGAFTSPLEAAKVLGHEIISKMLLESKADPRIKVDTGNFKDILERESGKGNESIVYILLNKGTDVNAQGGKYGNALYAAS</sequence>
<dbReference type="Proteomes" id="UP000799438">
    <property type="component" value="Unassembled WGS sequence"/>
</dbReference>
<dbReference type="OrthoDB" id="4772757at2759"/>
<keyword evidence="2 3" id="KW-0040">ANK repeat</keyword>
<evidence type="ECO:0000313" key="5">
    <source>
        <dbReference type="Proteomes" id="UP000799438"/>
    </source>
</evidence>
<dbReference type="RefSeq" id="XP_033391760.1">
    <property type="nucleotide sequence ID" value="XM_033545443.1"/>
</dbReference>
<dbReference type="InterPro" id="IPR002110">
    <property type="entry name" value="Ankyrin_rpt"/>
</dbReference>
<dbReference type="SMART" id="SM00248">
    <property type="entry name" value="ANK"/>
    <property type="match status" value="3"/>
</dbReference>
<evidence type="ECO:0000256" key="3">
    <source>
        <dbReference type="PROSITE-ProRule" id="PRU00023"/>
    </source>
</evidence>
<protein>
    <submittedName>
        <fullName evidence="4">Uncharacterized protein</fullName>
    </submittedName>
</protein>
<organism evidence="4 5">
    <name type="scientific">Aplosporella prunicola CBS 121167</name>
    <dbReference type="NCBI Taxonomy" id="1176127"/>
    <lineage>
        <taxon>Eukaryota</taxon>
        <taxon>Fungi</taxon>
        <taxon>Dikarya</taxon>
        <taxon>Ascomycota</taxon>
        <taxon>Pezizomycotina</taxon>
        <taxon>Dothideomycetes</taxon>
        <taxon>Dothideomycetes incertae sedis</taxon>
        <taxon>Botryosphaeriales</taxon>
        <taxon>Aplosporellaceae</taxon>
        <taxon>Aplosporella</taxon>
    </lineage>
</organism>